<dbReference type="EMBL" id="GEBQ01005013">
    <property type="protein sequence ID" value="JAT34964.1"/>
    <property type="molecule type" value="Transcribed_RNA"/>
</dbReference>
<feature type="non-terminal residue" evidence="1">
    <location>
        <position position="207"/>
    </location>
</feature>
<dbReference type="PANTHER" id="PTHR46350:SF2">
    <property type="entry name" value="RAS LIKE FAMILY 10 MEMBER B"/>
    <property type="match status" value="1"/>
</dbReference>
<dbReference type="PRINTS" id="PR00449">
    <property type="entry name" value="RASTRNSFRMNG"/>
</dbReference>
<dbReference type="InterPro" id="IPR052661">
    <property type="entry name" value="Ras-like_GTPase_Reg"/>
</dbReference>
<gene>
    <name evidence="1" type="ORF">g.51572</name>
</gene>
<dbReference type="NCBIfam" id="TIGR00231">
    <property type="entry name" value="small_GTP"/>
    <property type="match status" value="1"/>
</dbReference>
<dbReference type="PANTHER" id="PTHR46350">
    <property type="entry name" value="RAS LIKE FAMILY 10 MEMBER B-RELATED"/>
    <property type="match status" value="1"/>
</dbReference>
<name>A0A1B6MGB7_9HEMI</name>
<organism evidence="1">
    <name type="scientific">Graphocephala atropunctata</name>
    <dbReference type="NCBI Taxonomy" id="36148"/>
    <lineage>
        <taxon>Eukaryota</taxon>
        <taxon>Metazoa</taxon>
        <taxon>Ecdysozoa</taxon>
        <taxon>Arthropoda</taxon>
        <taxon>Hexapoda</taxon>
        <taxon>Insecta</taxon>
        <taxon>Pterygota</taxon>
        <taxon>Neoptera</taxon>
        <taxon>Paraneoptera</taxon>
        <taxon>Hemiptera</taxon>
        <taxon>Auchenorrhyncha</taxon>
        <taxon>Membracoidea</taxon>
        <taxon>Cicadellidae</taxon>
        <taxon>Cicadellinae</taxon>
        <taxon>Cicadellini</taxon>
        <taxon>Graphocephala</taxon>
    </lineage>
</organism>
<feature type="non-terminal residue" evidence="1">
    <location>
        <position position="1"/>
    </location>
</feature>
<dbReference type="SMART" id="SM00173">
    <property type="entry name" value="RAS"/>
    <property type="match status" value="1"/>
</dbReference>
<dbReference type="AlphaFoldDB" id="A0A1B6MGB7"/>
<proteinExistence type="predicted"/>
<dbReference type="PROSITE" id="PS51421">
    <property type="entry name" value="RAS"/>
    <property type="match status" value="1"/>
</dbReference>
<accession>A0A1B6MGB7</accession>
<dbReference type="PROSITE" id="PS51419">
    <property type="entry name" value="RAB"/>
    <property type="match status" value="1"/>
</dbReference>
<dbReference type="GO" id="GO:0005525">
    <property type="term" value="F:GTP binding"/>
    <property type="evidence" value="ECO:0007669"/>
    <property type="project" value="InterPro"/>
</dbReference>
<protein>
    <submittedName>
        <fullName evidence="1">Uncharacterized protein</fullName>
    </submittedName>
</protein>
<dbReference type="SUPFAM" id="SSF52540">
    <property type="entry name" value="P-loop containing nucleoside triphosphate hydrolases"/>
    <property type="match status" value="1"/>
</dbReference>
<dbReference type="Pfam" id="PF00071">
    <property type="entry name" value="Ras"/>
    <property type="match status" value="1"/>
</dbReference>
<dbReference type="InterPro" id="IPR001806">
    <property type="entry name" value="Small_GTPase"/>
</dbReference>
<evidence type="ECO:0000313" key="1">
    <source>
        <dbReference type="EMBL" id="JAT34964.1"/>
    </source>
</evidence>
<dbReference type="InterPro" id="IPR005225">
    <property type="entry name" value="Small_GTP-bd"/>
</dbReference>
<dbReference type="Gene3D" id="3.40.50.300">
    <property type="entry name" value="P-loop containing nucleotide triphosphate hydrolases"/>
    <property type="match status" value="1"/>
</dbReference>
<dbReference type="SMART" id="SM00175">
    <property type="entry name" value="RAB"/>
    <property type="match status" value="1"/>
</dbReference>
<dbReference type="GO" id="GO:0003924">
    <property type="term" value="F:GTPase activity"/>
    <property type="evidence" value="ECO:0007669"/>
    <property type="project" value="InterPro"/>
</dbReference>
<dbReference type="InterPro" id="IPR027417">
    <property type="entry name" value="P-loop_NTPase"/>
</dbReference>
<sequence length="207" mass="23660">KLAKMESDDVEDIHSIKLERHSLELNLDYLERRVVSCSPCSPVSLPLNSPDTPELVKLVLLGAPGVGKTSIIQQFVWNNFVQEYLPTESRHTYYPTVIINGRVYELKITDLPVLPYFPVNSVYELTDLQDYGLRDASAYMMVLDLSNLETFQYLENVREQIAESRDIGSLPMLVVGNKIDLFDNEDDECLAQRRALMDRVKTVWDCG</sequence>
<reference evidence="1" key="1">
    <citation type="submission" date="2015-11" db="EMBL/GenBank/DDBJ databases">
        <title>De novo transcriptome assembly of four potential Pierce s Disease insect vectors from Arizona vineyards.</title>
        <authorList>
            <person name="Tassone E.E."/>
        </authorList>
    </citation>
    <scope>NUCLEOTIDE SEQUENCE</scope>
</reference>